<keyword evidence="5" id="KW-0460">Magnesium</keyword>
<dbReference type="InterPro" id="IPR012110">
    <property type="entry name" value="PDC/IPDC-like"/>
</dbReference>
<feature type="domain" description="Thiamine pyrophosphate enzyme N-terminal TPP-binding" evidence="9">
    <location>
        <begin position="5"/>
        <end position="107"/>
    </location>
</feature>
<dbReference type="Gene3D" id="3.40.50.970">
    <property type="match status" value="2"/>
</dbReference>
<dbReference type="GO" id="GO:0030976">
    <property type="term" value="F:thiamine pyrophosphate binding"/>
    <property type="evidence" value="ECO:0007669"/>
    <property type="project" value="InterPro"/>
</dbReference>
<dbReference type="PANTHER" id="PTHR43452">
    <property type="entry name" value="PYRUVATE DECARBOXYLASE"/>
    <property type="match status" value="1"/>
</dbReference>
<dbReference type="GO" id="GO:0005829">
    <property type="term" value="C:cytosol"/>
    <property type="evidence" value="ECO:0007669"/>
    <property type="project" value="TreeGrafter"/>
</dbReference>
<dbReference type="Pfam" id="PF02776">
    <property type="entry name" value="TPP_enzyme_N"/>
    <property type="match status" value="1"/>
</dbReference>
<dbReference type="InterPro" id="IPR012001">
    <property type="entry name" value="Thiamin_PyroP_enz_TPP-bd_dom"/>
</dbReference>
<protein>
    <submittedName>
        <fullName evidence="10">Pyruvate decarboxylase</fullName>
    </submittedName>
</protein>
<evidence type="ECO:0000256" key="3">
    <source>
        <dbReference type="ARBA" id="ARBA00022723"/>
    </source>
</evidence>
<feature type="domain" description="Thiamine pyrophosphate enzyme central" evidence="8">
    <location>
        <begin position="202"/>
        <end position="322"/>
    </location>
</feature>
<dbReference type="Pfam" id="PF00205">
    <property type="entry name" value="TPP_enzyme_M"/>
    <property type="match status" value="1"/>
</dbReference>
<keyword evidence="7" id="KW-0456">Lyase</keyword>
<dbReference type="GO" id="GO:0005634">
    <property type="term" value="C:nucleus"/>
    <property type="evidence" value="ECO:0007669"/>
    <property type="project" value="TreeGrafter"/>
</dbReference>
<dbReference type="PANTHER" id="PTHR43452:SF30">
    <property type="entry name" value="PYRUVATE DECARBOXYLASE ISOZYME 1-RELATED"/>
    <property type="match status" value="1"/>
</dbReference>
<dbReference type="OrthoDB" id="3970464at2759"/>
<evidence type="ECO:0000313" key="11">
    <source>
        <dbReference type="Proteomes" id="UP000546213"/>
    </source>
</evidence>
<keyword evidence="11" id="KW-1185">Reference proteome</keyword>
<dbReference type="GO" id="GO:0000287">
    <property type="term" value="F:magnesium ion binding"/>
    <property type="evidence" value="ECO:0007669"/>
    <property type="project" value="InterPro"/>
</dbReference>
<dbReference type="CDD" id="cd07038">
    <property type="entry name" value="TPP_PYR_PDC_IPDC_like"/>
    <property type="match status" value="1"/>
</dbReference>
<keyword evidence="4" id="KW-0210">Decarboxylase</keyword>
<dbReference type="PIRSF" id="PIRSF036565">
    <property type="entry name" value="Pyruvt_ip_decrb"/>
    <property type="match status" value="1"/>
</dbReference>
<dbReference type="GO" id="GO:0004737">
    <property type="term" value="F:pyruvate decarboxylase activity"/>
    <property type="evidence" value="ECO:0007669"/>
    <property type="project" value="TreeGrafter"/>
</dbReference>
<reference evidence="10 11" key="1">
    <citation type="submission" date="2020-05" db="EMBL/GenBank/DDBJ databases">
        <title>Identification and distribution of gene clusters putatively required for synthesis of sphingolipid metabolism inhibitors in phylogenetically diverse species of the filamentous fungus Fusarium.</title>
        <authorList>
            <person name="Kim H.-S."/>
            <person name="Busman M."/>
            <person name="Brown D.W."/>
            <person name="Divon H."/>
            <person name="Uhlig S."/>
            <person name="Proctor R.H."/>
        </authorList>
    </citation>
    <scope>NUCLEOTIDE SEQUENCE [LARGE SCALE GENOMIC DNA]</scope>
    <source>
        <strain evidence="10 11">NRRL 36939</strain>
    </source>
</reference>
<evidence type="ECO:0000256" key="4">
    <source>
        <dbReference type="ARBA" id="ARBA00022793"/>
    </source>
</evidence>
<evidence type="ECO:0000256" key="2">
    <source>
        <dbReference type="ARBA" id="ARBA00007812"/>
    </source>
</evidence>
<comment type="similarity">
    <text evidence="2">Belongs to the TPP enzyme family.</text>
</comment>
<dbReference type="AlphaFoldDB" id="A0A8H5PA52"/>
<dbReference type="Proteomes" id="UP000546213">
    <property type="component" value="Unassembled WGS sequence"/>
</dbReference>
<dbReference type="GO" id="GO:0000949">
    <property type="term" value="P:aromatic amino acid family catabolic process to alcohol via Ehrlich pathway"/>
    <property type="evidence" value="ECO:0007669"/>
    <property type="project" value="TreeGrafter"/>
</dbReference>
<dbReference type="EMBL" id="JAAOAS010000116">
    <property type="protein sequence ID" value="KAF5592828.1"/>
    <property type="molecule type" value="Genomic_DNA"/>
</dbReference>
<dbReference type="InterPro" id="IPR029061">
    <property type="entry name" value="THDP-binding"/>
</dbReference>
<evidence type="ECO:0000313" key="10">
    <source>
        <dbReference type="EMBL" id="KAF5592828.1"/>
    </source>
</evidence>
<dbReference type="SUPFAM" id="SSF52467">
    <property type="entry name" value="DHS-like NAD/FAD-binding domain"/>
    <property type="match status" value="1"/>
</dbReference>
<evidence type="ECO:0000256" key="1">
    <source>
        <dbReference type="ARBA" id="ARBA00001964"/>
    </source>
</evidence>
<evidence type="ECO:0000256" key="5">
    <source>
        <dbReference type="ARBA" id="ARBA00022842"/>
    </source>
</evidence>
<evidence type="ECO:0000259" key="9">
    <source>
        <dbReference type="Pfam" id="PF02776"/>
    </source>
</evidence>
<evidence type="ECO:0000259" key="8">
    <source>
        <dbReference type="Pfam" id="PF00205"/>
    </source>
</evidence>
<gene>
    <name evidence="10" type="ORF">FPCIR_5511</name>
</gene>
<accession>A0A8H5PA52</accession>
<comment type="cofactor">
    <cofactor evidence="1">
        <name>thiamine diphosphate</name>
        <dbReference type="ChEBI" id="CHEBI:58937"/>
    </cofactor>
</comment>
<keyword evidence="6" id="KW-0786">Thiamine pyrophosphate</keyword>
<evidence type="ECO:0000256" key="7">
    <source>
        <dbReference type="ARBA" id="ARBA00023239"/>
    </source>
</evidence>
<name>A0A8H5PA52_9HYPO</name>
<dbReference type="InterPro" id="IPR047213">
    <property type="entry name" value="TPP_PYR_PDC_IPDC-like"/>
</dbReference>
<comment type="caution">
    <text evidence="10">The sequence shown here is derived from an EMBL/GenBank/DDBJ whole genome shotgun (WGS) entry which is preliminary data.</text>
</comment>
<dbReference type="InterPro" id="IPR029035">
    <property type="entry name" value="DHS-like_NAD/FAD-binding_dom"/>
</dbReference>
<keyword evidence="3" id="KW-0479">Metal-binding</keyword>
<keyword evidence="10" id="KW-0670">Pyruvate</keyword>
<dbReference type="SUPFAM" id="SSF52518">
    <property type="entry name" value="Thiamin diphosphate-binding fold (THDP-binding)"/>
    <property type="match status" value="2"/>
</dbReference>
<sequence>MPQIKVGDYLFRRLHELGIRSVFGVPGDYELALLDLVTDNDLAWKGNPNELISSYVADGYARVRGAGAFVTTFGPGELSAYCGMAGHYAEFVPVVHIVGYPTVDAVRNKRIMHHSLGNGTFDMYENMAKNITAATVVINYAPTAAREIDETLTTMMRESRPVYIGLSVDIAYEMIDAEGLNVPIPIELLPNDPALEERVIGRIRKLIETSNNPAIIIDGGKSQGAVRNGVLKESHEFINLTNLPTFTTAMGRGGLDEAIPQFAGVHSGAGTLSAVKEALESVDTVIWIGNYPSDFNTGEFTTVVNKDAVMIDLRFTVSIGKTRYPASMKHVSIAHSRFWQNMLTLSGSPTPRRFSSFQPSFHPRHVTWDPYPKFNFQAGDELKQDFLWGALSSFFRPGDVIIGETGTSAFGLCDTKLPSGVMMFNQTVYGSIGYATGAIVGVGQAIKESEGKWKRPVLVTGEGSMHLTIQALADMLRWDLKPIMVKALSFLAP</sequence>
<evidence type="ECO:0000256" key="6">
    <source>
        <dbReference type="ARBA" id="ARBA00023052"/>
    </source>
</evidence>
<organism evidence="10 11">
    <name type="scientific">Fusarium pseudocircinatum</name>
    <dbReference type="NCBI Taxonomy" id="56676"/>
    <lineage>
        <taxon>Eukaryota</taxon>
        <taxon>Fungi</taxon>
        <taxon>Dikarya</taxon>
        <taxon>Ascomycota</taxon>
        <taxon>Pezizomycotina</taxon>
        <taxon>Sordariomycetes</taxon>
        <taxon>Hypocreomycetidae</taxon>
        <taxon>Hypocreales</taxon>
        <taxon>Nectriaceae</taxon>
        <taxon>Fusarium</taxon>
        <taxon>Fusarium fujikuroi species complex</taxon>
    </lineage>
</organism>
<dbReference type="Gene3D" id="3.40.50.1220">
    <property type="entry name" value="TPP-binding domain"/>
    <property type="match status" value="1"/>
</dbReference>
<dbReference type="InterPro" id="IPR012000">
    <property type="entry name" value="Thiamin_PyroP_enz_cen_dom"/>
</dbReference>
<proteinExistence type="inferred from homology"/>
<dbReference type="FunFam" id="3.40.50.970:FF:000019">
    <property type="entry name" value="Pyruvate decarboxylase isozyme"/>
    <property type="match status" value="1"/>
</dbReference>